<evidence type="ECO:0000313" key="2">
    <source>
        <dbReference type="EMBL" id="KAG2291360.1"/>
    </source>
</evidence>
<proteinExistence type="predicted"/>
<dbReference type="Proteomes" id="UP000886595">
    <property type="component" value="Unassembled WGS sequence"/>
</dbReference>
<evidence type="ECO:0000256" key="1">
    <source>
        <dbReference type="SAM" id="MobiDB-lite"/>
    </source>
</evidence>
<reference evidence="2 3" key="1">
    <citation type="submission" date="2020-02" db="EMBL/GenBank/DDBJ databases">
        <authorList>
            <person name="Ma Q."/>
            <person name="Huang Y."/>
            <person name="Song X."/>
            <person name="Pei D."/>
        </authorList>
    </citation>
    <scope>NUCLEOTIDE SEQUENCE [LARGE SCALE GENOMIC DNA]</scope>
    <source>
        <strain evidence="2">Sxm20200214</strain>
        <tissue evidence="2">Leaf</tissue>
    </source>
</reference>
<sequence>MELHVVSVGDSPPATEDRPSLFTGSLDETVKLCESCGVYRLVIGVAMAMPRQSLMKLLRLIISQKKKKKTLEAHVRLGIEKGRSELTVRGTLAPPHSFKKVQEMPL</sequence>
<comment type="caution">
    <text evidence="2">The sequence shown here is derived from an EMBL/GenBank/DDBJ whole genome shotgun (WGS) entry which is preliminary data.</text>
</comment>
<dbReference type="AlphaFoldDB" id="A0A8X7UTB9"/>
<evidence type="ECO:0000313" key="3">
    <source>
        <dbReference type="Proteomes" id="UP000886595"/>
    </source>
</evidence>
<gene>
    <name evidence="2" type="ORF">Bca52824_038029</name>
</gene>
<keyword evidence="3" id="KW-1185">Reference proteome</keyword>
<protein>
    <submittedName>
        <fullName evidence="2">Uncharacterized protein</fullName>
    </submittedName>
</protein>
<feature type="region of interest" description="Disordered" evidence="1">
    <location>
        <begin position="1"/>
        <end position="20"/>
    </location>
</feature>
<accession>A0A8X7UTB9</accession>
<organism evidence="2 3">
    <name type="scientific">Brassica carinata</name>
    <name type="common">Ethiopian mustard</name>
    <name type="synonym">Abyssinian cabbage</name>
    <dbReference type="NCBI Taxonomy" id="52824"/>
    <lineage>
        <taxon>Eukaryota</taxon>
        <taxon>Viridiplantae</taxon>
        <taxon>Streptophyta</taxon>
        <taxon>Embryophyta</taxon>
        <taxon>Tracheophyta</taxon>
        <taxon>Spermatophyta</taxon>
        <taxon>Magnoliopsida</taxon>
        <taxon>eudicotyledons</taxon>
        <taxon>Gunneridae</taxon>
        <taxon>Pentapetalae</taxon>
        <taxon>rosids</taxon>
        <taxon>malvids</taxon>
        <taxon>Brassicales</taxon>
        <taxon>Brassicaceae</taxon>
        <taxon>Brassiceae</taxon>
        <taxon>Brassica</taxon>
    </lineage>
</organism>
<dbReference type="Gene3D" id="3.30.190.20">
    <property type="match status" value="1"/>
</dbReference>
<dbReference type="EMBL" id="JAAMPC010000009">
    <property type="protein sequence ID" value="KAG2291360.1"/>
    <property type="molecule type" value="Genomic_DNA"/>
</dbReference>
<name>A0A8X7UTB9_BRACI</name>